<evidence type="ECO:0000313" key="2">
    <source>
        <dbReference type="Proteomes" id="UP001520654"/>
    </source>
</evidence>
<dbReference type="RefSeq" id="WP_229342774.1">
    <property type="nucleotide sequence ID" value="NZ_JAINUL010000001.1"/>
</dbReference>
<dbReference type="InterPro" id="IPR021607">
    <property type="entry name" value="DUF3224"/>
</dbReference>
<dbReference type="InterPro" id="IPR023159">
    <property type="entry name" value="SO1590-like_sf"/>
</dbReference>
<protein>
    <submittedName>
        <fullName evidence="1">DUF3224 domain-containing protein</fullName>
    </submittedName>
</protein>
<name>A0ABS8EFN1_9ACTN</name>
<keyword evidence="2" id="KW-1185">Reference proteome</keyword>
<dbReference type="Gene3D" id="2.40.350.10">
    <property type="entry name" value="SO1590-like"/>
    <property type="match status" value="1"/>
</dbReference>
<comment type="caution">
    <text evidence="1">The sequence shown here is derived from an EMBL/GenBank/DDBJ whole genome shotgun (WGS) entry which is preliminary data.</text>
</comment>
<organism evidence="1 2">
    <name type="scientific">Streptomyces flavotricini</name>
    <dbReference type="NCBI Taxonomy" id="66888"/>
    <lineage>
        <taxon>Bacteria</taxon>
        <taxon>Bacillati</taxon>
        <taxon>Actinomycetota</taxon>
        <taxon>Actinomycetes</taxon>
        <taxon>Kitasatosporales</taxon>
        <taxon>Streptomycetaceae</taxon>
        <taxon>Streptomyces</taxon>
    </lineage>
</organism>
<proteinExistence type="predicted"/>
<dbReference type="Proteomes" id="UP001520654">
    <property type="component" value="Unassembled WGS sequence"/>
</dbReference>
<gene>
    <name evidence="1" type="ORF">K7B10_34160</name>
</gene>
<dbReference type="EMBL" id="JAINUL010000001">
    <property type="protein sequence ID" value="MCC0099739.1"/>
    <property type="molecule type" value="Genomic_DNA"/>
</dbReference>
<dbReference type="SUPFAM" id="SSF159238">
    <property type="entry name" value="SO1590-like"/>
    <property type="match status" value="1"/>
</dbReference>
<reference evidence="1 2" key="1">
    <citation type="submission" date="2021-08" db="EMBL/GenBank/DDBJ databases">
        <title>Genomic Architecture of Streptomyces flavotricini NGL1 and Streptomyces erythrochromogenes HMS4 With Differential Plant Beneficial attributes and laccase production capabilities.</title>
        <authorList>
            <person name="Salwan R."/>
            <person name="Kaur R."/>
            <person name="Sharma V."/>
        </authorList>
    </citation>
    <scope>NUCLEOTIDE SEQUENCE [LARGE SCALE GENOMIC DNA]</scope>
    <source>
        <strain evidence="1 2">NGL1</strain>
    </source>
</reference>
<sequence>MSARTTTGRFTFADWEEQPIGPAGSTPRLARSTVVNAFAGGIEAGATHAGYTITYTGEGTGSYTGLELLSGAVDGREGAFVLEQRGTFDASGTRCTFEVVPGSGSGELAGLSGSGAFTYRHGDTSVAYEFGYTVG</sequence>
<evidence type="ECO:0000313" key="1">
    <source>
        <dbReference type="EMBL" id="MCC0099739.1"/>
    </source>
</evidence>
<accession>A0ABS8EFN1</accession>
<dbReference type="Pfam" id="PF11528">
    <property type="entry name" value="DUF3224"/>
    <property type="match status" value="1"/>
</dbReference>